<dbReference type="Proteomes" id="UP000664032">
    <property type="component" value="Unassembled WGS sequence"/>
</dbReference>
<name>A0ACB8GGL8_PSICU</name>
<dbReference type="EMBL" id="JAFIQS020000013">
    <property type="protein sequence ID" value="KAH9474527.1"/>
    <property type="molecule type" value="Genomic_DNA"/>
</dbReference>
<comment type="caution">
    <text evidence="1">The sequence shown here is derived from an EMBL/GenBank/DDBJ whole genome shotgun (WGS) entry which is preliminary data.</text>
</comment>
<evidence type="ECO:0000313" key="1">
    <source>
        <dbReference type="EMBL" id="KAH9474527.1"/>
    </source>
</evidence>
<gene>
    <name evidence="1" type="ORF">JR316_0012988</name>
</gene>
<sequence>MASTTVNVNLLAADSQPSSTSAGDDDAGKKKKTTKRRKVNHACLYCRRSHMTCDEGRPCQRCIKREIGHLCHDERRPKVPEKPVETAGVPVVDIPRTYAPVPVYQGQPAQSTSTWPMSVPTYMYTPETFGNEFSVLTDFLETLDDGSFFSPPATIAPSLVSSASFPSTTANIPATNQAATPTTTLATGQLQAAIYPGMVTIPATAEATTTTATASATQSTENILPAATKTEKFLLTAADQESGSRDERLNRVIRSKYEAGLLKPYNYVKGYARLSRWMDRKTVIAGHLLTSNLCSVSQESKQQILQPLSVLRPKFRAVAQSLRDLDLVFIEEAFERMLLDYDRVFSAMGVPACLWRRTGEIYKGNREFTELVGVDGYMMRDGRLCIYELMAEESAVNYWEKYGHVAFDSSQKAVLTSCVLRYKPVLNTSTTSPVISKATTSGTPSASGTSALVKKEDEEPQAMEEGFINCCFSFTIRRDKWVFIRKTKTAARMSVGIVKGSLPSALQKPAHSSPSPPLADNPFVDDVEISQALLKGTMMTKISDKGEKSVLFRIDPDEGRILYKSNKGGIVPIESIKELRLGPNARYYREQFKLPTDLEERWITIIYILDGTYKTLHIVAETRDVFHQWSVALQKLYAVRQGLMTGLGNVDIRQTVWERQYWKGADEEGDQVLDFDDVERLCKRLNVNLTPEALRKLFEELDTQGRGYLDYAQFQQFAKILKRRPELESIYEKITTRSGGKFDLAAFIKFMKEFQKSKLNDDQLKELFTKYAGSSSNLPNEPADFLSLDGFSNFLASPDNSAFTEQNFGVWQDMTAPISDYYISSSHNTYLVGHQLVGVSTIEGYIRALLHSCRSVELDIYDGDHGEPMIYHGKTFTSKVSLRHICEAIAKYAFITSPYPILISAEVHCGVQQQDRIVDIMVEVFGDSIIQAPVEGRPKLAQLPSPESLKGKFLLKAKNLYVVAQLAAAQAERLAKKVAEDKEATIEAESSSTSSDSTDNEAEVLLKEGITDIKKTWKRLRGKGDPSKASDANDKEGKHRKKMSFRLASLLVYTVGVKCHGIAPSIEYAPEHIFSLSENAANRMMKASMQDLVKHNHTHLVRIYPKGTRVNSTNYEPHRYWAAGCQVVAINWQTFDLGYVINQAMFQRNGKSGYVLKPEALRCPEKDLLSKRTQHFLDVTIISAQQVPRLRNSRGEEIIEKSIVDPFIQVSLHIPDWSHSPFLPDSATTSGAKYTPSTDATTTSVSSARTVSFKTKVIKDNGFNPVWQEELCLPFDCVGGMKELIFVEFAVRQEGQNDDDEPLGLYCVPLGCLEQGFRHLPLHDAQLTQHLFSTLFIQVNIRDID</sequence>
<accession>A0ACB8GGL8</accession>
<reference evidence="1" key="1">
    <citation type="submission" date="2021-10" db="EMBL/GenBank/DDBJ databases">
        <title>Psilocybe cubensis genome.</title>
        <authorList>
            <person name="Mckernan K.J."/>
            <person name="Crawford S."/>
            <person name="Trippe A."/>
            <person name="Kane L.T."/>
            <person name="Mclaughlin S."/>
        </authorList>
    </citation>
    <scope>NUCLEOTIDE SEQUENCE</scope>
    <source>
        <strain evidence="1">MGC-MH-2018</strain>
    </source>
</reference>
<proteinExistence type="predicted"/>
<keyword evidence="2" id="KW-1185">Reference proteome</keyword>
<evidence type="ECO:0000313" key="2">
    <source>
        <dbReference type="Proteomes" id="UP000664032"/>
    </source>
</evidence>
<protein>
    <submittedName>
        <fullName evidence="1">1-phosphatidylinositol 4,5-bisphosphate phosphodiesterase 1</fullName>
    </submittedName>
</protein>
<organism evidence="1 2">
    <name type="scientific">Psilocybe cubensis</name>
    <name type="common">Psychedelic mushroom</name>
    <name type="synonym">Stropharia cubensis</name>
    <dbReference type="NCBI Taxonomy" id="181762"/>
    <lineage>
        <taxon>Eukaryota</taxon>
        <taxon>Fungi</taxon>
        <taxon>Dikarya</taxon>
        <taxon>Basidiomycota</taxon>
        <taxon>Agaricomycotina</taxon>
        <taxon>Agaricomycetes</taxon>
        <taxon>Agaricomycetidae</taxon>
        <taxon>Agaricales</taxon>
        <taxon>Agaricineae</taxon>
        <taxon>Strophariaceae</taxon>
        <taxon>Psilocybe</taxon>
    </lineage>
</organism>